<dbReference type="FunFam" id="3.40.50.300:FF:000326">
    <property type="entry name" value="P-loop containing nucleoside triphosphate hydrolase"/>
    <property type="match status" value="1"/>
</dbReference>
<evidence type="ECO:0000256" key="1">
    <source>
        <dbReference type="ARBA" id="ARBA00022741"/>
    </source>
</evidence>
<dbReference type="InterPro" id="IPR041677">
    <property type="entry name" value="DNA2/NAM7_AAA_11"/>
</dbReference>
<reference evidence="8 9" key="1">
    <citation type="submission" date="2019-01" db="EMBL/GenBank/DDBJ databases">
        <title>Sequencing of cultivated peanut Arachis hypogaea provides insights into genome evolution and oil improvement.</title>
        <authorList>
            <person name="Chen X."/>
        </authorList>
    </citation>
    <scope>NUCLEOTIDE SEQUENCE [LARGE SCALE GENOMIC DNA]</scope>
    <source>
        <strain evidence="9">cv. Fuhuasheng</strain>
        <tissue evidence="8">Leaves</tissue>
    </source>
</reference>
<dbReference type="Pfam" id="PF00580">
    <property type="entry name" value="UvrD-helicase"/>
    <property type="match status" value="1"/>
</dbReference>
<protein>
    <recommendedName>
        <fullName evidence="7">UvrD-like helicase ATP-binding domain-containing protein</fullName>
    </recommendedName>
</protein>
<dbReference type="STRING" id="3818.A0A445AFB1"/>
<dbReference type="EMBL" id="SDMP01000012">
    <property type="protein sequence ID" value="RYR25111.1"/>
    <property type="molecule type" value="Genomic_DNA"/>
</dbReference>
<dbReference type="InterPro" id="IPR014016">
    <property type="entry name" value="UvrD-like_ATP-bd"/>
</dbReference>
<evidence type="ECO:0000256" key="5">
    <source>
        <dbReference type="ARBA" id="ARBA00048432"/>
    </source>
</evidence>
<keyword evidence="9" id="KW-1185">Reference proteome</keyword>
<dbReference type="InterPro" id="IPR045529">
    <property type="entry name" value="DUF6469"/>
</dbReference>
<dbReference type="PANTHER" id="PTHR21529">
    <property type="entry name" value="MAMMARY TURMOR VIRUS RECEPTOR HOMOLOG 1, 2 MTVR1, 2"/>
    <property type="match status" value="1"/>
</dbReference>
<dbReference type="InterPro" id="IPR039904">
    <property type="entry name" value="TRANK1"/>
</dbReference>
<evidence type="ECO:0000256" key="3">
    <source>
        <dbReference type="ARBA" id="ARBA00022806"/>
    </source>
</evidence>
<dbReference type="GO" id="GO:0005524">
    <property type="term" value="F:ATP binding"/>
    <property type="evidence" value="ECO:0007669"/>
    <property type="project" value="UniProtKB-UniRule"/>
</dbReference>
<dbReference type="InterPro" id="IPR014001">
    <property type="entry name" value="Helicase_ATP-bd"/>
</dbReference>
<dbReference type="Pfam" id="PF20073">
    <property type="entry name" value="DUF6469"/>
    <property type="match status" value="1"/>
</dbReference>
<evidence type="ECO:0000313" key="9">
    <source>
        <dbReference type="Proteomes" id="UP000289738"/>
    </source>
</evidence>
<evidence type="ECO:0000259" key="7">
    <source>
        <dbReference type="PROSITE" id="PS51198"/>
    </source>
</evidence>
<dbReference type="InterPro" id="IPR041679">
    <property type="entry name" value="DNA2/NAM7-like_C"/>
</dbReference>
<keyword evidence="3 6" id="KW-0347">Helicase</keyword>
<dbReference type="Gene3D" id="3.40.50.300">
    <property type="entry name" value="P-loop containing nucleotide triphosphate hydrolases"/>
    <property type="match status" value="4"/>
</dbReference>
<dbReference type="Pfam" id="PF13087">
    <property type="entry name" value="AAA_12"/>
    <property type="match status" value="1"/>
</dbReference>
<evidence type="ECO:0000256" key="4">
    <source>
        <dbReference type="ARBA" id="ARBA00022840"/>
    </source>
</evidence>
<dbReference type="InterPro" id="IPR027417">
    <property type="entry name" value="P-loop_NTPase"/>
</dbReference>
<dbReference type="GO" id="GO:0005694">
    <property type="term" value="C:chromosome"/>
    <property type="evidence" value="ECO:0007669"/>
    <property type="project" value="UniProtKB-ARBA"/>
</dbReference>
<proteinExistence type="predicted"/>
<feature type="domain" description="UvrD-like helicase ATP-binding" evidence="7">
    <location>
        <begin position="1021"/>
        <end position="1394"/>
    </location>
</feature>
<dbReference type="Proteomes" id="UP000289738">
    <property type="component" value="Chromosome B02"/>
</dbReference>
<dbReference type="InterPro" id="IPR047187">
    <property type="entry name" value="SF1_C_Upf1"/>
</dbReference>
<sequence length="1650" mass="190203">MEAETSSSSSKNRVRINNDYGFMDTILSWSIDDILNEELYKTQVDRIELSFKSVNNYIGSFVYPLLEETRAQLCSSMEVLQNAPFAKVNSIDNDKKFGRKFYNLNIGEWKNRFTLRTNEPYRILPGDVLILTDYKPETVNGLQRFARMWTFVSVVKTSEDEDLNLKVKVKASSDIDPELKYNKSLFLVFLTNISSNRRIWNALHMDGNLNIVNQVLTTSETAVAESCNCCSVSEMSRDDSSLERLLSNLNDYQKKAIHACLSGIRCSCTNNNSKIKLIWGPPGTGKTKTLATLLFALMKMKYRVLVCAPTNVAIKEIASRVVSIVKDSESGETFCSLGSFLLFGNNERLKVDGELVEEIYLDYRVQELTECFGSYKGLSSCLREMFHFLDGYELKRNYTGKFRGEFLSTALRLRRCISILFTHVNVDIVVYEKLYQNLVLLKKALDSFEDLLFQNGEYQSLCKERNECLEALKVARDSLVRFPFTKSFKDKAIRESCLQNASLLFCTVSGSYNLHSVAMKPLDILVIDEAAQLKECESLIAMKIEGIRHAILLGDECQLPSVVESTVSREVGFGRSLFERLSISGHPKQLLSMQHRMHPKISSFPNSYFYFNKILDAPNVQRIEYNKKYLPGKIFGPYSFINVAGGREEYDAAGRSRKNVAEVAVVTTIVKNLHKSWLAKREKLCIGIVSPYVAQVAAIQEKIGKIYDNDVEFTVNVKSIDGFQGGEQDVIILSTVRTNNRTPLDFVSSQQRTNVALTRARHCLWILGNERALSYNENVWKHIISDVKKRNCFFNAEEDEEFSKAILDARKDMDQFDDLLMTNSILFRNSRWKVNFSDKFLRSFKSLPSEHSKKLVINLLERLSNGLRPNKTRVQSLSNDSSEILKSFKIESRYLIFSIEIVRYSSYMQVLKIWDILPPNDLHKLAKRLGNVFATYTEDYISRCKEKGFYRQIEIPLTWPLSRNIQKLKNADNNKGNEGEKLVSVCEDRNEAEMSKFKEWLLLMKYCSNSDHEAIDLDLLPISLTEEQRRVIFYPRSTFLLGRFGTGKTTVLTTKMIRNQKLHHSAVELVYERSASALENCDKSQEICAETERPVLRQLFVTLSPELCQEVKCHVSRFERLLWEEGTSEASSSSVKDIHLPDSFLNVQFSSYPLVVTFRKFLMMLDLSLGRSYFERFKVAKNSSLGQGLVPWEAFLATKEVTYEKFDSSYWPHFNAQKIKNLGSYQVFTEIMTHIKGGIEATNTGKMSRKDYLTLSESRRSSLSGPKRDLIYDTFENYENMKMSKGEFDMADFVSDLHRRLRSSRYQGDLMHFVYIDEVQDLTMSQIALFKHICPNVEEGFIFCGDTAQTIGRGIDFRFQDVRALFYNKFTLESNKEKGLISDMFMLSENFRSKAEVLKLAQSIVELLFHFFPYSVDILKVETSLITGEAPYILLGNWIETIFGENGYKNVEFGANQAIVVRDNETREKILPLVGKKALVLTILECKGLEFEDVLLYNFLSTSPLKRQWGVIYQFMKEKHVFCASFDETKHNVLCSELKQLYVAVTRSKNRLWICEDKEEFSRPMIDYWKKKSLVQFMNQPNEAYYSMQSGIKEYFLEAMKNYSTNSHEWMERGIKLYNQNNYSMATMCFERAGDDYWLKKCKHAALIAM</sequence>
<keyword evidence="4 6" id="KW-0067">ATP-binding</keyword>
<evidence type="ECO:0000256" key="6">
    <source>
        <dbReference type="PROSITE-ProRule" id="PRU00560"/>
    </source>
</evidence>
<dbReference type="OrthoDB" id="3156807at2759"/>
<dbReference type="PANTHER" id="PTHR21529:SF4">
    <property type="entry name" value="TPR AND ANKYRIN REPEAT-CONTAINING PROTEIN 1"/>
    <property type="match status" value="1"/>
</dbReference>
<organism evidence="8 9">
    <name type="scientific">Arachis hypogaea</name>
    <name type="common">Peanut</name>
    <dbReference type="NCBI Taxonomy" id="3818"/>
    <lineage>
        <taxon>Eukaryota</taxon>
        <taxon>Viridiplantae</taxon>
        <taxon>Streptophyta</taxon>
        <taxon>Embryophyta</taxon>
        <taxon>Tracheophyta</taxon>
        <taxon>Spermatophyta</taxon>
        <taxon>Magnoliopsida</taxon>
        <taxon>eudicotyledons</taxon>
        <taxon>Gunneridae</taxon>
        <taxon>Pentapetalae</taxon>
        <taxon>rosids</taxon>
        <taxon>fabids</taxon>
        <taxon>Fabales</taxon>
        <taxon>Fabaceae</taxon>
        <taxon>Papilionoideae</taxon>
        <taxon>50 kb inversion clade</taxon>
        <taxon>dalbergioids sensu lato</taxon>
        <taxon>Dalbergieae</taxon>
        <taxon>Pterocarpus clade</taxon>
        <taxon>Arachis</taxon>
    </lineage>
</organism>
<gene>
    <name evidence="8" type="ORF">Ahy_B02g058737</name>
</gene>
<accession>A0A445AFB1</accession>
<dbReference type="SMART" id="SM00487">
    <property type="entry name" value="DEXDc"/>
    <property type="match status" value="1"/>
</dbReference>
<keyword evidence="2 6" id="KW-0378">Hydrolase</keyword>
<keyword evidence="1 6" id="KW-0547">Nucleotide-binding</keyword>
<dbReference type="GO" id="GO:0003678">
    <property type="term" value="F:DNA helicase activity"/>
    <property type="evidence" value="ECO:0007669"/>
    <property type="project" value="UniProtKB-EC"/>
</dbReference>
<dbReference type="PROSITE" id="PS51198">
    <property type="entry name" value="UVRD_HELICASE_ATP_BIND"/>
    <property type="match status" value="1"/>
</dbReference>
<comment type="caution">
    <text evidence="8">The sequence shown here is derived from an EMBL/GenBank/DDBJ whole genome shotgun (WGS) entry which is preliminary data.</text>
</comment>
<feature type="binding site" evidence="6">
    <location>
        <begin position="1042"/>
        <end position="1049"/>
    </location>
    <ligand>
        <name>ATP</name>
        <dbReference type="ChEBI" id="CHEBI:30616"/>
    </ligand>
</feature>
<dbReference type="Gramene" id="arahy.Tifrunner.gnm2.ann2.Ah12g142600.1">
    <property type="protein sequence ID" value="arahy.Tifrunner.gnm2.ann2.Ah12g142600.1-CDS"/>
    <property type="gene ID" value="arahy.Tifrunner.gnm2.ann2.Ah12g142600"/>
</dbReference>
<dbReference type="SMR" id="A0A445AFB1"/>
<dbReference type="CDD" id="cd18808">
    <property type="entry name" value="SF1_C_Upf1"/>
    <property type="match status" value="1"/>
</dbReference>
<evidence type="ECO:0000313" key="8">
    <source>
        <dbReference type="EMBL" id="RYR25111.1"/>
    </source>
</evidence>
<comment type="catalytic activity">
    <reaction evidence="5">
        <text>ATP + H2O = ADP + phosphate + H(+)</text>
        <dbReference type="Rhea" id="RHEA:13065"/>
        <dbReference type="ChEBI" id="CHEBI:15377"/>
        <dbReference type="ChEBI" id="CHEBI:15378"/>
        <dbReference type="ChEBI" id="CHEBI:30616"/>
        <dbReference type="ChEBI" id="CHEBI:43474"/>
        <dbReference type="ChEBI" id="CHEBI:456216"/>
        <dbReference type="EC" id="3.6.4.12"/>
    </reaction>
    <physiologicalReaction direction="left-to-right" evidence="5">
        <dbReference type="Rhea" id="RHEA:13066"/>
    </physiologicalReaction>
</comment>
<evidence type="ECO:0000256" key="2">
    <source>
        <dbReference type="ARBA" id="ARBA00022801"/>
    </source>
</evidence>
<dbReference type="GO" id="GO:0016787">
    <property type="term" value="F:hydrolase activity"/>
    <property type="evidence" value="ECO:0007669"/>
    <property type="project" value="UniProtKB-UniRule"/>
</dbReference>
<dbReference type="Pfam" id="PF13086">
    <property type="entry name" value="AAA_11"/>
    <property type="match status" value="1"/>
</dbReference>
<dbReference type="SUPFAM" id="SSF52540">
    <property type="entry name" value="P-loop containing nucleoside triphosphate hydrolases"/>
    <property type="match status" value="2"/>
</dbReference>
<name>A0A445AFB1_ARAHY</name>